<dbReference type="InterPro" id="IPR016161">
    <property type="entry name" value="Ald_DH/histidinol_DH"/>
</dbReference>
<dbReference type="EC" id="1.2.1.3" evidence="3"/>
<accession>A0AAD9SC78</accession>
<dbReference type="Proteomes" id="UP001265746">
    <property type="component" value="Unassembled WGS sequence"/>
</dbReference>
<evidence type="ECO:0000256" key="6">
    <source>
        <dbReference type="RuleBase" id="RU003345"/>
    </source>
</evidence>
<dbReference type="EMBL" id="JAUJFL010000005">
    <property type="protein sequence ID" value="KAK2603400.1"/>
    <property type="molecule type" value="Genomic_DNA"/>
</dbReference>
<dbReference type="InterPro" id="IPR016163">
    <property type="entry name" value="Ald_DH_C"/>
</dbReference>
<dbReference type="PROSITE" id="PS00687">
    <property type="entry name" value="ALDEHYDE_DEHYDR_GLU"/>
    <property type="match status" value="1"/>
</dbReference>
<feature type="domain" description="Aldehyde dehydrogenase" evidence="7">
    <location>
        <begin position="22"/>
        <end position="482"/>
    </location>
</feature>
<dbReference type="FunFam" id="3.40.309.10:FF:000009">
    <property type="entry name" value="Aldehyde dehydrogenase A"/>
    <property type="match status" value="1"/>
</dbReference>
<evidence type="ECO:0000313" key="9">
    <source>
        <dbReference type="Proteomes" id="UP001265746"/>
    </source>
</evidence>
<dbReference type="AlphaFoldDB" id="A0AAD9SC78"/>
<evidence type="ECO:0000256" key="4">
    <source>
        <dbReference type="ARBA" id="ARBA00049194"/>
    </source>
</evidence>
<gene>
    <name evidence="8" type="ORF">N8I77_009862</name>
</gene>
<comment type="similarity">
    <text evidence="1 6">Belongs to the aldehyde dehydrogenase family.</text>
</comment>
<evidence type="ECO:0000313" key="8">
    <source>
        <dbReference type="EMBL" id="KAK2603400.1"/>
    </source>
</evidence>
<evidence type="ECO:0000256" key="3">
    <source>
        <dbReference type="ARBA" id="ARBA00024226"/>
    </source>
</evidence>
<comment type="catalytic activity">
    <reaction evidence="4">
        <text>an aldehyde + NAD(+) + H2O = a carboxylate + NADH + 2 H(+)</text>
        <dbReference type="Rhea" id="RHEA:16185"/>
        <dbReference type="ChEBI" id="CHEBI:15377"/>
        <dbReference type="ChEBI" id="CHEBI:15378"/>
        <dbReference type="ChEBI" id="CHEBI:17478"/>
        <dbReference type="ChEBI" id="CHEBI:29067"/>
        <dbReference type="ChEBI" id="CHEBI:57540"/>
        <dbReference type="ChEBI" id="CHEBI:57945"/>
        <dbReference type="EC" id="1.2.1.3"/>
    </reaction>
</comment>
<dbReference type="Pfam" id="PF00171">
    <property type="entry name" value="Aldedh"/>
    <property type="match status" value="1"/>
</dbReference>
<dbReference type="FunFam" id="3.40.605.10:FF:000007">
    <property type="entry name" value="NAD/NADP-dependent betaine aldehyde dehydrogenase"/>
    <property type="match status" value="1"/>
</dbReference>
<evidence type="ECO:0000256" key="1">
    <source>
        <dbReference type="ARBA" id="ARBA00009986"/>
    </source>
</evidence>
<keyword evidence="9" id="KW-1185">Reference proteome</keyword>
<dbReference type="InterPro" id="IPR016162">
    <property type="entry name" value="Ald_DH_N"/>
</dbReference>
<evidence type="ECO:0000259" key="7">
    <source>
        <dbReference type="Pfam" id="PF00171"/>
    </source>
</evidence>
<dbReference type="GO" id="GO:0004029">
    <property type="term" value="F:aldehyde dehydrogenase (NAD+) activity"/>
    <property type="evidence" value="ECO:0007669"/>
    <property type="project" value="UniProtKB-EC"/>
</dbReference>
<organism evidence="8 9">
    <name type="scientific">Phomopsis amygdali</name>
    <name type="common">Fusicoccum amygdali</name>
    <dbReference type="NCBI Taxonomy" id="1214568"/>
    <lineage>
        <taxon>Eukaryota</taxon>
        <taxon>Fungi</taxon>
        <taxon>Dikarya</taxon>
        <taxon>Ascomycota</taxon>
        <taxon>Pezizomycotina</taxon>
        <taxon>Sordariomycetes</taxon>
        <taxon>Sordariomycetidae</taxon>
        <taxon>Diaporthales</taxon>
        <taxon>Diaporthaceae</taxon>
        <taxon>Diaporthe</taxon>
    </lineage>
</organism>
<protein>
    <recommendedName>
        <fullName evidence="3">aldehyde dehydrogenase (NAD(+))</fullName>
        <ecNumber evidence="3">1.2.1.3</ecNumber>
    </recommendedName>
</protein>
<proteinExistence type="inferred from homology"/>
<evidence type="ECO:0000256" key="5">
    <source>
        <dbReference type="PROSITE-ProRule" id="PRU10007"/>
    </source>
</evidence>
<dbReference type="Gene3D" id="3.40.605.10">
    <property type="entry name" value="Aldehyde Dehydrogenase, Chain A, domain 1"/>
    <property type="match status" value="1"/>
</dbReference>
<feature type="active site" evidence="5">
    <location>
        <position position="255"/>
    </location>
</feature>
<reference evidence="8" key="1">
    <citation type="submission" date="2023-06" db="EMBL/GenBank/DDBJ databases">
        <authorList>
            <person name="Noh H."/>
        </authorList>
    </citation>
    <scope>NUCLEOTIDE SEQUENCE</scope>
    <source>
        <strain evidence="8">DUCC20226</strain>
    </source>
</reference>
<dbReference type="CDD" id="cd07078">
    <property type="entry name" value="ALDH"/>
    <property type="match status" value="1"/>
</dbReference>
<dbReference type="InterPro" id="IPR029510">
    <property type="entry name" value="Ald_DH_CS_GLU"/>
</dbReference>
<dbReference type="SUPFAM" id="SSF53720">
    <property type="entry name" value="ALDH-like"/>
    <property type="match status" value="1"/>
</dbReference>
<comment type="caution">
    <text evidence="8">The sequence shown here is derived from an EMBL/GenBank/DDBJ whole genome shotgun (WGS) entry which is preliminary data.</text>
</comment>
<dbReference type="Gene3D" id="3.40.309.10">
    <property type="entry name" value="Aldehyde Dehydrogenase, Chain A, domain 2"/>
    <property type="match status" value="1"/>
</dbReference>
<dbReference type="InterPro" id="IPR015590">
    <property type="entry name" value="Aldehyde_DH_dom"/>
</dbReference>
<sequence>MALQQKAAALLASFPEVSTYRWSSNDDSKRFSVENPATGQKITTIQAGNAETAHAAIKSSQEAFASWSALSRQQRCEYLMRSADELQKHLHELSLLLCLENGKPLKDAVLDVFFLVGVFRYFGSISDKLPSEFFDQGSVYSAVIYEPHGVCVGILPFNWPPIHVGGKLAPCLAAGNTMILKPGEQAPLTAIRIVEILETILPKDVVQIVPGVGPEVPQALVEHPLVKMVSLTGSTQVGAKVAQIAGASLTATVLELGGKNAFVVFEDANVDAVVKDAIEGAFFNKGEACTSASRILVHKSIYQPFVDKMTTAVKKLRTGDGVEDTTHVGPVVSRERQKQVLESIEAAKKEGARLAAQGPLPSGEHVSKGYFVPPTLFADVTPEMRVATEELFGPVVCVSSFETEDEAVGVVNASDYGLFAGVYSTEFGRAMRVARRIDAGVVLVNNYYRGVLGTPFGGMKGSGYGREHWIGTLREWSRIKNIRYPSGLGPIPQWRGATETTEG</sequence>
<dbReference type="PANTHER" id="PTHR11699">
    <property type="entry name" value="ALDEHYDE DEHYDROGENASE-RELATED"/>
    <property type="match status" value="1"/>
</dbReference>
<evidence type="ECO:0000256" key="2">
    <source>
        <dbReference type="ARBA" id="ARBA00023002"/>
    </source>
</evidence>
<name>A0AAD9SC78_PHOAM</name>
<keyword evidence="2 6" id="KW-0560">Oxidoreductase</keyword>